<feature type="transmembrane region" description="Helical" evidence="11">
    <location>
        <begin position="141"/>
        <end position="163"/>
    </location>
</feature>
<keyword evidence="8 11" id="KW-0812">Transmembrane</keyword>
<feature type="transmembrane region" description="Helical" evidence="11">
    <location>
        <begin position="203"/>
        <end position="221"/>
    </location>
</feature>
<dbReference type="AlphaFoldDB" id="A0AAX2LVN8"/>
<comment type="function">
    <text evidence="1 12">Part of the binding-protein-dependent transport system for molybdenum; probably responsible for the translocation of the substrate across the membrane.</text>
</comment>
<evidence type="ECO:0000256" key="3">
    <source>
        <dbReference type="ARBA" id="ARBA00007069"/>
    </source>
</evidence>
<dbReference type="Pfam" id="PF00528">
    <property type="entry name" value="BPD_transp_1"/>
    <property type="match status" value="1"/>
</dbReference>
<evidence type="ECO:0000256" key="4">
    <source>
        <dbReference type="ARBA" id="ARBA00022448"/>
    </source>
</evidence>
<organism evidence="14 15">
    <name type="scientific">Vibrio fluvialis</name>
    <dbReference type="NCBI Taxonomy" id="676"/>
    <lineage>
        <taxon>Bacteria</taxon>
        <taxon>Pseudomonadati</taxon>
        <taxon>Pseudomonadota</taxon>
        <taxon>Gammaproteobacteria</taxon>
        <taxon>Vibrionales</taxon>
        <taxon>Vibrionaceae</taxon>
        <taxon>Vibrio</taxon>
    </lineage>
</organism>
<dbReference type="Gene3D" id="1.10.3720.10">
    <property type="entry name" value="MetI-like"/>
    <property type="match status" value="1"/>
</dbReference>
<evidence type="ECO:0000256" key="9">
    <source>
        <dbReference type="ARBA" id="ARBA00022989"/>
    </source>
</evidence>
<keyword evidence="4 11" id="KW-0813">Transport</keyword>
<feature type="transmembrane region" description="Helical" evidence="11">
    <location>
        <begin position="22"/>
        <end position="42"/>
    </location>
</feature>
<feature type="transmembrane region" description="Helical" evidence="11">
    <location>
        <begin position="54"/>
        <end position="75"/>
    </location>
</feature>
<dbReference type="PROSITE" id="PS50928">
    <property type="entry name" value="ABC_TM1"/>
    <property type="match status" value="1"/>
</dbReference>
<dbReference type="NCBIfam" id="TIGR02141">
    <property type="entry name" value="modB_ABC"/>
    <property type="match status" value="1"/>
</dbReference>
<dbReference type="InterPro" id="IPR011867">
    <property type="entry name" value="ModB_ABC"/>
</dbReference>
<dbReference type="CDD" id="cd06261">
    <property type="entry name" value="TM_PBP2"/>
    <property type="match status" value="1"/>
</dbReference>
<evidence type="ECO:0000313" key="15">
    <source>
        <dbReference type="Proteomes" id="UP000254626"/>
    </source>
</evidence>
<dbReference type="PANTHER" id="PTHR30183">
    <property type="entry name" value="MOLYBDENUM TRANSPORT SYSTEM PERMEASE PROTEIN MODB"/>
    <property type="match status" value="1"/>
</dbReference>
<dbReference type="EMBL" id="UHIP01000002">
    <property type="protein sequence ID" value="SUQ27265.1"/>
    <property type="molecule type" value="Genomic_DNA"/>
</dbReference>
<evidence type="ECO:0000256" key="7">
    <source>
        <dbReference type="ARBA" id="ARBA00022519"/>
    </source>
</evidence>
<feature type="domain" description="ABC transmembrane type-1" evidence="13">
    <location>
        <begin position="16"/>
        <end position="224"/>
    </location>
</feature>
<comment type="similarity">
    <text evidence="3 12">Belongs to the binding-protein-dependent transport system permease family. CysTW subfamily.</text>
</comment>
<dbReference type="FunFam" id="1.10.3720.10:FF:000018">
    <property type="entry name" value="Molybdenum transport system permease"/>
    <property type="match status" value="1"/>
</dbReference>
<keyword evidence="6 12" id="KW-0500">Molybdenum</keyword>
<keyword evidence="10 11" id="KW-0472">Membrane</keyword>
<dbReference type="InterPro" id="IPR035906">
    <property type="entry name" value="MetI-like_sf"/>
</dbReference>
<comment type="caution">
    <text evidence="14">The sequence shown here is derived from an EMBL/GenBank/DDBJ whole genome shotgun (WGS) entry which is preliminary data.</text>
</comment>
<keyword evidence="7 12" id="KW-0997">Cell inner membrane</keyword>
<feature type="transmembrane region" description="Helical" evidence="11">
    <location>
        <begin position="95"/>
        <end position="113"/>
    </location>
</feature>
<evidence type="ECO:0000256" key="6">
    <source>
        <dbReference type="ARBA" id="ARBA00022505"/>
    </source>
</evidence>
<gene>
    <name evidence="14" type="primary">modB_2</name>
    <name evidence="14" type="ORF">NCTC11327_04138</name>
</gene>
<dbReference type="InterPro" id="IPR000515">
    <property type="entry name" value="MetI-like"/>
</dbReference>
<dbReference type="GO" id="GO:0015098">
    <property type="term" value="F:molybdate ion transmembrane transporter activity"/>
    <property type="evidence" value="ECO:0007669"/>
    <property type="project" value="UniProtKB-UniRule"/>
</dbReference>
<evidence type="ECO:0000256" key="8">
    <source>
        <dbReference type="ARBA" id="ARBA00022692"/>
    </source>
</evidence>
<accession>A0AAX2LVN8</accession>
<sequence length="236" mass="25583">MLSNITLLTDYELTALLLSLKVAGYAVLWLLPIGLGIGWLLARKEFVGKSALDSLVHLPLVLPPVVVGYLLLISMGKQGVIGQWLDAWFGISFSFSWRGAVLACVVIALPLMVRSIRLSLESVDPKLEQAARTLGASPLKVFATITLPLTLPGIITGVMLSFARSLGEFGATISFVSNIPGETQTIPLAMYNFLETPGAEMEAARLCIISIVIALLSLFISEWVSRRMKRKLGVSR</sequence>
<evidence type="ECO:0000256" key="1">
    <source>
        <dbReference type="ARBA" id="ARBA00002949"/>
    </source>
</evidence>
<evidence type="ECO:0000256" key="2">
    <source>
        <dbReference type="ARBA" id="ARBA00004429"/>
    </source>
</evidence>
<dbReference type="PANTHER" id="PTHR30183:SF3">
    <property type="entry name" value="MOLYBDENUM TRANSPORT SYSTEM PERMEASE PROTEIN MODB"/>
    <property type="match status" value="1"/>
</dbReference>
<protein>
    <recommendedName>
        <fullName evidence="12">Molybdenum transport system permease</fullName>
    </recommendedName>
</protein>
<evidence type="ECO:0000313" key="14">
    <source>
        <dbReference type="EMBL" id="SUQ27265.1"/>
    </source>
</evidence>
<comment type="subcellular location">
    <subcellularLocation>
        <location evidence="2 12">Cell inner membrane</location>
        <topology evidence="2 12">Multi-pass membrane protein</topology>
    </subcellularLocation>
    <subcellularLocation>
        <location evidence="11">Cell membrane</location>
        <topology evidence="11">Multi-pass membrane protein</topology>
    </subcellularLocation>
</comment>
<keyword evidence="5" id="KW-1003">Cell membrane</keyword>
<dbReference type="GO" id="GO:0005886">
    <property type="term" value="C:plasma membrane"/>
    <property type="evidence" value="ECO:0007669"/>
    <property type="project" value="UniProtKB-SubCell"/>
</dbReference>
<evidence type="ECO:0000259" key="13">
    <source>
        <dbReference type="PROSITE" id="PS50928"/>
    </source>
</evidence>
<dbReference type="Proteomes" id="UP000254626">
    <property type="component" value="Unassembled WGS sequence"/>
</dbReference>
<evidence type="ECO:0000256" key="10">
    <source>
        <dbReference type="ARBA" id="ARBA00023136"/>
    </source>
</evidence>
<evidence type="ECO:0000256" key="5">
    <source>
        <dbReference type="ARBA" id="ARBA00022475"/>
    </source>
</evidence>
<reference evidence="14 15" key="1">
    <citation type="submission" date="2018-06" db="EMBL/GenBank/DDBJ databases">
        <authorList>
            <consortium name="Pathogen Informatics"/>
            <person name="Doyle S."/>
        </authorList>
    </citation>
    <scope>NUCLEOTIDE SEQUENCE [LARGE SCALE GENOMIC DNA]</scope>
    <source>
        <strain evidence="14 15">NCTC11327</strain>
    </source>
</reference>
<dbReference type="NCBIfam" id="NF006939">
    <property type="entry name" value="PRK09421.1"/>
    <property type="match status" value="1"/>
</dbReference>
<evidence type="ECO:0000256" key="12">
    <source>
        <dbReference type="RuleBase" id="RU365097"/>
    </source>
</evidence>
<proteinExistence type="inferred from homology"/>
<name>A0AAX2LVN8_VIBFL</name>
<keyword evidence="9 11" id="KW-1133">Transmembrane helix</keyword>
<dbReference type="SUPFAM" id="SSF161098">
    <property type="entry name" value="MetI-like"/>
    <property type="match status" value="1"/>
</dbReference>
<evidence type="ECO:0000256" key="11">
    <source>
        <dbReference type="RuleBase" id="RU363032"/>
    </source>
</evidence>